<gene>
    <name evidence="8" type="ORF">DARMORV10_C09P37880.1</name>
</gene>
<evidence type="ECO:0000256" key="6">
    <source>
        <dbReference type="SAM" id="MobiDB-lite"/>
    </source>
</evidence>
<feature type="region of interest" description="Disordered" evidence="6">
    <location>
        <begin position="380"/>
        <end position="407"/>
    </location>
</feature>
<feature type="coiled-coil region" evidence="5">
    <location>
        <begin position="652"/>
        <end position="679"/>
    </location>
</feature>
<feature type="coiled-coil region" evidence="5">
    <location>
        <begin position="288"/>
        <end position="315"/>
    </location>
</feature>
<organism evidence="8">
    <name type="scientific">Brassica napus</name>
    <name type="common">Rape</name>
    <dbReference type="NCBI Taxonomy" id="3708"/>
    <lineage>
        <taxon>Eukaryota</taxon>
        <taxon>Viridiplantae</taxon>
        <taxon>Streptophyta</taxon>
        <taxon>Embryophyta</taxon>
        <taxon>Tracheophyta</taxon>
        <taxon>Spermatophyta</taxon>
        <taxon>Magnoliopsida</taxon>
        <taxon>eudicotyledons</taxon>
        <taxon>Gunneridae</taxon>
        <taxon>Pentapetalae</taxon>
        <taxon>rosids</taxon>
        <taxon>malvids</taxon>
        <taxon>Brassicales</taxon>
        <taxon>Brassicaceae</taxon>
        <taxon>Brassiceae</taxon>
        <taxon>Brassica</taxon>
    </lineage>
</organism>
<evidence type="ECO:0000259" key="7">
    <source>
        <dbReference type="PROSITE" id="PS51999"/>
    </source>
</evidence>
<feature type="region of interest" description="Disordered" evidence="6">
    <location>
        <begin position="330"/>
        <end position="362"/>
    </location>
</feature>
<proteinExistence type="predicted"/>
<keyword evidence="3" id="KW-0862">Zinc</keyword>
<dbReference type="AlphaFoldDB" id="A0A816J9E2"/>
<evidence type="ECO:0000313" key="8">
    <source>
        <dbReference type="EMBL" id="CAF1748731.1"/>
    </source>
</evidence>
<dbReference type="GO" id="GO:0008270">
    <property type="term" value="F:zinc ion binding"/>
    <property type="evidence" value="ECO:0007669"/>
    <property type="project" value="UniProtKB-KW"/>
</dbReference>
<accession>A0A816J9E2</accession>
<feature type="compositionally biased region" description="Polar residues" evidence="6">
    <location>
        <begin position="380"/>
        <end position="402"/>
    </location>
</feature>
<evidence type="ECO:0000256" key="2">
    <source>
        <dbReference type="ARBA" id="ARBA00022771"/>
    </source>
</evidence>
<dbReference type="Proteomes" id="UP001295469">
    <property type="component" value="Chromosome C09"/>
</dbReference>
<dbReference type="PANTHER" id="PTHR48449:SF2">
    <property type="entry name" value="UBIQUITIN-LIKE PROTEASE FAMILY PROFILE DOMAIN-CONTAINING PROTEIN"/>
    <property type="match status" value="1"/>
</dbReference>
<evidence type="ECO:0000256" key="3">
    <source>
        <dbReference type="ARBA" id="ARBA00022833"/>
    </source>
</evidence>
<feature type="domain" description="GRF-type" evidence="7">
    <location>
        <begin position="592"/>
        <end position="635"/>
    </location>
</feature>
<evidence type="ECO:0000256" key="4">
    <source>
        <dbReference type="PROSITE-ProRule" id="PRU01343"/>
    </source>
</evidence>
<dbReference type="PANTHER" id="PTHR48449">
    <property type="entry name" value="DUF1985 DOMAIN-CONTAINING PROTEIN"/>
    <property type="match status" value="1"/>
</dbReference>
<evidence type="ECO:0000256" key="5">
    <source>
        <dbReference type="SAM" id="Coils"/>
    </source>
</evidence>
<keyword evidence="5" id="KW-0175">Coiled coil</keyword>
<evidence type="ECO:0000256" key="1">
    <source>
        <dbReference type="ARBA" id="ARBA00022723"/>
    </source>
</evidence>
<sequence length="718" mass="80617">MAETNYLPRRMFALGHEPVGLRVSPYHKPGALGHIIDSLEEGEIEVLKRSPFGRFLELADKTPYSGHLGRYKLSRQLKVLIVPGLPCGKYPKKPQKEAKKKISEQPYYTTLFGMLKEVTATSVIRMLKRKTITDPDARIKDFDEFFAYPWGRVSFEMLMSSIKERDEVALTQSTITLQGYVQSLHMVMTKAVPALTELVRQDSPTDAAGDDDDDDSVDKMVSLIRDGAHFTKKLFIGGATSADVERMREEAEAEALAKKKKKRKTPCQTIPTPTQAPVDAELIASLVQAKIKRQIDRVEGKVDDLRESFDQLQENGFKTILDSIASLSSQSHSRSVEDNPMADAPVADSNGQPQTRQPNPNGLAEATEYINFVVASVQNTHGDTTAGGSRTQTTIPEPQRATSRGYADMVNEDTNINQKTSGEDDANGQGHVEEQNVARLNLLRDFQLSEAESGDERVSAEDDEPNVDNEAPPIVTEDHQPDAAIPIRKSTRLKAVTKSLVGVYECDNLIQNRFREAQLGAISWLHVVISVHRQTYLYKSITIGGISVSNKGIIDIADRSRAPSFKILLIQAMEVFSPYTLSSNRVHSKKCCLCGYPSLIKKSWTDKNPCRLFLGCARYQQEVDGCNFFEWYDLEEVRGWPKRSLIEARDEIRAKDLEIRRLTNIIAKLRRELDNHRLAEARTNQLDVVHSRHNSQNDDDHEPNISVSERLICRLSLN</sequence>
<dbReference type="InterPro" id="IPR010666">
    <property type="entry name" value="Znf_GRF"/>
</dbReference>
<protein>
    <submittedName>
        <fullName evidence="8">(rape) hypothetical protein</fullName>
    </submittedName>
</protein>
<reference evidence="8" key="1">
    <citation type="submission" date="2021-01" db="EMBL/GenBank/DDBJ databases">
        <authorList>
            <consortium name="Genoscope - CEA"/>
            <person name="William W."/>
        </authorList>
    </citation>
    <scope>NUCLEOTIDE SEQUENCE</scope>
</reference>
<keyword evidence="2 4" id="KW-0863">Zinc-finger</keyword>
<dbReference type="InterPro" id="IPR015410">
    <property type="entry name" value="DUF1985"/>
</dbReference>
<dbReference type="EMBL" id="HG994373">
    <property type="protein sequence ID" value="CAF1748731.1"/>
    <property type="molecule type" value="Genomic_DNA"/>
</dbReference>
<dbReference type="Pfam" id="PF09331">
    <property type="entry name" value="DUF1985"/>
    <property type="match status" value="1"/>
</dbReference>
<feature type="region of interest" description="Disordered" evidence="6">
    <location>
        <begin position="450"/>
        <end position="482"/>
    </location>
</feature>
<dbReference type="PROSITE" id="PS51999">
    <property type="entry name" value="ZF_GRF"/>
    <property type="match status" value="1"/>
</dbReference>
<feature type="compositionally biased region" description="Polar residues" evidence="6">
    <location>
        <begin position="349"/>
        <end position="360"/>
    </location>
</feature>
<name>A0A816J9E2_BRANA</name>
<keyword evidence="1" id="KW-0479">Metal-binding</keyword>